<proteinExistence type="predicted"/>
<dbReference type="Pfam" id="PF08713">
    <property type="entry name" value="DNA_alkylation"/>
    <property type="match status" value="1"/>
</dbReference>
<evidence type="ECO:0000313" key="1">
    <source>
        <dbReference type="EMBL" id="OGC56419.1"/>
    </source>
</evidence>
<protein>
    <recommendedName>
        <fullName evidence="3">DNA alkylation repair protein</fullName>
    </recommendedName>
</protein>
<dbReference type="InterPro" id="IPR014825">
    <property type="entry name" value="DNA_alkylation"/>
</dbReference>
<reference evidence="1 2" key="1">
    <citation type="journal article" date="2016" name="Nat. Commun.">
        <title>Thousands of microbial genomes shed light on interconnected biogeochemical processes in an aquifer system.</title>
        <authorList>
            <person name="Anantharaman K."/>
            <person name="Brown C.T."/>
            <person name="Hug L.A."/>
            <person name="Sharon I."/>
            <person name="Castelle C.J."/>
            <person name="Probst A.J."/>
            <person name="Thomas B.C."/>
            <person name="Singh A."/>
            <person name="Wilkins M.J."/>
            <person name="Karaoz U."/>
            <person name="Brodie E.L."/>
            <person name="Williams K.H."/>
            <person name="Hubbard S.S."/>
            <person name="Banfield J.F."/>
        </authorList>
    </citation>
    <scope>NUCLEOTIDE SEQUENCE [LARGE SCALE GENOMIC DNA]</scope>
</reference>
<dbReference type="Proteomes" id="UP000177763">
    <property type="component" value="Unassembled WGS sequence"/>
</dbReference>
<name>A0A1F4VGW8_UNCKA</name>
<dbReference type="InterPro" id="IPR016024">
    <property type="entry name" value="ARM-type_fold"/>
</dbReference>
<gene>
    <name evidence="1" type="ORF">A3H26_00955</name>
</gene>
<dbReference type="SUPFAM" id="SSF48371">
    <property type="entry name" value="ARM repeat"/>
    <property type="match status" value="1"/>
</dbReference>
<evidence type="ECO:0000313" key="2">
    <source>
        <dbReference type="Proteomes" id="UP000177763"/>
    </source>
</evidence>
<dbReference type="AlphaFoldDB" id="A0A1F4VGW8"/>
<dbReference type="PANTHER" id="PTHR34070">
    <property type="entry name" value="ARMADILLO-TYPE FOLD"/>
    <property type="match status" value="1"/>
</dbReference>
<evidence type="ECO:0008006" key="3">
    <source>
        <dbReference type="Google" id="ProtNLM"/>
    </source>
</evidence>
<dbReference type="EMBL" id="MEVN01000038">
    <property type="protein sequence ID" value="OGC56419.1"/>
    <property type="molecule type" value="Genomic_DNA"/>
</dbReference>
<organism evidence="1 2">
    <name type="scientific">candidate division WWE3 bacterium RIFCSPLOWO2_12_FULL_36_10</name>
    <dbReference type="NCBI Taxonomy" id="1802630"/>
    <lineage>
        <taxon>Bacteria</taxon>
        <taxon>Katanobacteria</taxon>
    </lineage>
</organism>
<sequence length="247" mass="29521">MNKEIFHKKYLKFLQQNQNPLRAEKEKKYLYSKHKHYGLSSGLQDIYFKELKKELRLISKNEAIDLVKYLWNQPSHEEKSFALRILNLHSDKLNKNDMPLIEKLMRESEGWVYLDNLIIPIMPIILKKDSRAYKYLKDWIKDNDFWVRRSSLLAQNLFFRKGEDGDRDLFFELAKSQFDESWIPLIYKSTEEKKRAVFFIRKAIGWALREMSTKEPSIVKKFLDENKSRMSGLSYHEGGKKLGKTMG</sequence>
<dbReference type="PANTHER" id="PTHR34070:SF1">
    <property type="entry name" value="DNA ALKYLATION REPAIR PROTEIN"/>
    <property type="match status" value="1"/>
</dbReference>
<dbReference type="STRING" id="1802630.A3H26_00955"/>
<accession>A0A1F4VGW8</accession>
<dbReference type="Gene3D" id="1.25.10.90">
    <property type="match status" value="1"/>
</dbReference>
<comment type="caution">
    <text evidence="1">The sequence shown here is derived from an EMBL/GenBank/DDBJ whole genome shotgun (WGS) entry which is preliminary data.</text>
</comment>